<reference evidence="3 4" key="1">
    <citation type="journal article" date="2017" name="Arch. Microbiol.">
        <title>Mariprofundus micogutta sp. nov., a novel iron-oxidizing zetaproteobacterium isolated from a deep-sea hydrothermal field at the Bayonnaise knoll of the Izu-Ogasawara arc, and a description of Mariprofundales ord. nov. and Zetaproteobacteria classis nov.</title>
        <authorList>
            <person name="Makita H."/>
            <person name="Tanaka E."/>
            <person name="Mitsunobu S."/>
            <person name="Miyazaki M."/>
            <person name="Nunoura T."/>
            <person name="Uematsu K."/>
            <person name="Takaki Y."/>
            <person name="Nishi S."/>
            <person name="Shimamura S."/>
            <person name="Takai K."/>
        </authorList>
    </citation>
    <scope>NUCLEOTIDE SEQUENCE [LARGE SCALE GENOMIC DNA]</scope>
    <source>
        <strain evidence="3 4">ET2</strain>
    </source>
</reference>
<comment type="caution">
    <text evidence="3">The sequence shown here is derived from an EMBL/GenBank/DDBJ whole genome shotgun (WGS) entry which is preliminary data.</text>
</comment>
<dbReference type="GO" id="GO:0009103">
    <property type="term" value="P:lipopolysaccharide biosynthetic process"/>
    <property type="evidence" value="ECO:0007669"/>
    <property type="project" value="TreeGrafter"/>
</dbReference>
<dbReference type="PANTHER" id="PTHR46401:SF2">
    <property type="entry name" value="GLYCOSYLTRANSFERASE WBBK-RELATED"/>
    <property type="match status" value="1"/>
</dbReference>
<keyword evidence="4" id="KW-1185">Reference proteome</keyword>
<name>A0A1L8CLF5_9PROT</name>
<dbReference type="InterPro" id="IPR001296">
    <property type="entry name" value="Glyco_trans_1"/>
</dbReference>
<feature type="domain" description="Glycosyl transferase family 1" evidence="2">
    <location>
        <begin position="156"/>
        <end position="304"/>
    </location>
</feature>
<dbReference type="AlphaFoldDB" id="A0A1L8CLF5"/>
<sequence>MLLPLLESLENTDGILFVLDERLILPASWKPVGTLLIVHPGFFSRLNVEFQLRKLFTATSHALCMGNLPPLMAEGGKTTVFIQNCYLIDQLPLTGFPSLVRARIMMERWWLRFRAGSIDRFIVQTNSMALRLKKHLSRNADIIPFFQLPEVADSSVAIEKTQYDYLYVASGEPHKNHKVLIQAWVDLAKIGQFPSLCLTLDRHKFFELYDWIRMKTDQYDLHIKFKYDLSQNEVTQLYGKARALIYPSLFESFGLPLIEAAHAGLPVLAADLDYVHDVIIASATFDPNSPQDIASAVSKFTYNPASIPKPMSTPDQFLLSVFKK</sequence>
<evidence type="ECO:0000259" key="2">
    <source>
        <dbReference type="Pfam" id="PF00534"/>
    </source>
</evidence>
<dbReference type="STRING" id="1921010.MMIC_P0705"/>
<dbReference type="EMBL" id="BDFD01000004">
    <property type="protein sequence ID" value="GAV19748.1"/>
    <property type="molecule type" value="Genomic_DNA"/>
</dbReference>
<dbReference type="GO" id="GO:0016757">
    <property type="term" value="F:glycosyltransferase activity"/>
    <property type="evidence" value="ECO:0007669"/>
    <property type="project" value="InterPro"/>
</dbReference>
<evidence type="ECO:0000313" key="4">
    <source>
        <dbReference type="Proteomes" id="UP000231632"/>
    </source>
</evidence>
<protein>
    <submittedName>
        <fullName evidence="3">Glycosyltransferase Gtf1</fullName>
    </submittedName>
</protein>
<accession>A0A1L8CLF5</accession>
<dbReference type="PANTHER" id="PTHR46401">
    <property type="entry name" value="GLYCOSYLTRANSFERASE WBBK-RELATED"/>
    <property type="match status" value="1"/>
</dbReference>
<keyword evidence="1 3" id="KW-0808">Transferase</keyword>
<dbReference type="Pfam" id="PF00534">
    <property type="entry name" value="Glycos_transf_1"/>
    <property type="match status" value="1"/>
</dbReference>
<evidence type="ECO:0000256" key="1">
    <source>
        <dbReference type="ARBA" id="ARBA00022679"/>
    </source>
</evidence>
<proteinExistence type="predicted"/>
<dbReference type="Gene3D" id="3.40.50.2000">
    <property type="entry name" value="Glycogen Phosphorylase B"/>
    <property type="match status" value="1"/>
</dbReference>
<dbReference type="Proteomes" id="UP000231632">
    <property type="component" value="Unassembled WGS sequence"/>
</dbReference>
<dbReference type="SUPFAM" id="SSF53756">
    <property type="entry name" value="UDP-Glycosyltransferase/glycogen phosphorylase"/>
    <property type="match status" value="1"/>
</dbReference>
<gene>
    <name evidence="3" type="ORF">MMIC_P0705</name>
</gene>
<evidence type="ECO:0000313" key="3">
    <source>
        <dbReference type="EMBL" id="GAV19748.1"/>
    </source>
</evidence>
<organism evidence="3 4">
    <name type="scientific">Mariprofundus micogutta</name>
    <dbReference type="NCBI Taxonomy" id="1921010"/>
    <lineage>
        <taxon>Bacteria</taxon>
        <taxon>Pseudomonadati</taxon>
        <taxon>Pseudomonadota</taxon>
        <taxon>Candidatius Mariprofundia</taxon>
        <taxon>Mariprofundales</taxon>
        <taxon>Mariprofundaceae</taxon>
        <taxon>Mariprofundus</taxon>
    </lineage>
</organism>